<keyword evidence="3" id="KW-1185">Reference proteome</keyword>
<sequence length="157" mass="18230">MKQNKKYKDILVENKGTITSLYVGLMLVFYLGYVLLDNYRLNKPDHWLSTNYLTQEDIQRIQGLGTWTSVVEFLFIGLFILTAITLFYYRKKRSALSYFLILHLSLFLAIFGLGYVLSFFLTAPIGNLTQPLILPTFLLLIIAIYSIFVRLRGQLEN</sequence>
<keyword evidence="1" id="KW-0812">Transmembrane</keyword>
<organism evidence="2 3">
    <name type="scientific">Anaerobacillus arseniciselenatis</name>
    <dbReference type="NCBI Taxonomy" id="85682"/>
    <lineage>
        <taxon>Bacteria</taxon>
        <taxon>Bacillati</taxon>
        <taxon>Bacillota</taxon>
        <taxon>Bacilli</taxon>
        <taxon>Bacillales</taxon>
        <taxon>Bacillaceae</taxon>
        <taxon>Anaerobacillus</taxon>
    </lineage>
</organism>
<keyword evidence="1" id="KW-1133">Transmembrane helix</keyword>
<feature type="transmembrane region" description="Helical" evidence="1">
    <location>
        <begin position="132"/>
        <end position="151"/>
    </location>
</feature>
<dbReference type="Proteomes" id="UP000180098">
    <property type="component" value="Unassembled WGS sequence"/>
</dbReference>
<feature type="transmembrane region" description="Helical" evidence="1">
    <location>
        <begin position="96"/>
        <end position="120"/>
    </location>
</feature>
<dbReference type="EMBL" id="MLQQ01000002">
    <property type="protein sequence ID" value="OIJ15146.1"/>
    <property type="molecule type" value="Genomic_DNA"/>
</dbReference>
<name>A0A1S2LRY6_9BACI</name>
<reference evidence="2 3" key="1">
    <citation type="submission" date="2016-10" db="EMBL/GenBank/DDBJ databases">
        <title>Draft genome sequences of four alkaliphilic bacteria belonging to the Anaerobacillus genus.</title>
        <authorList>
            <person name="Bassil N.M."/>
            <person name="Lloyd J.R."/>
        </authorList>
    </citation>
    <scope>NUCLEOTIDE SEQUENCE [LARGE SCALE GENOMIC DNA]</scope>
    <source>
        <strain evidence="2 3">DSM 15340</strain>
    </source>
</reference>
<dbReference type="RefSeq" id="WP_071312250.1">
    <property type="nucleotide sequence ID" value="NZ_MLQQ01000002.1"/>
</dbReference>
<protein>
    <submittedName>
        <fullName evidence="2">Uncharacterized protein</fullName>
    </submittedName>
</protein>
<evidence type="ECO:0000313" key="2">
    <source>
        <dbReference type="EMBL" id="OIJ15146.1"/>
    </source>
</evidence>
<accession>A0A1S2LRY6</accession>
<dbReference type="OrthoDB" id="9937552at2"/>
<comment type="caution">
    <text evidence="2">The sequence shown here is derived from an EMBL/GenBank/DDBJ whole genome shotgun (WGS) entry which is preliminary data.</text>
</comment>
<dbReference type="AlphaFoldDB" id="A0A1S2LRY6"/>
<feature type="transmembrane region" description="Helical" evidence="1">
    <location>
        <begin position="70"/>
        <end position="89"/>
    </location>
</feature>
<evidence type="ECO:0000313" key="3">
    <source>
        <dbReference type="Proteomes" id="UP000180098"/>
    </source>
</evidence>
<evidence type="ECO:0000256" key="1">
    <source>
        <dbReference type="SAM" id="Phobius"/>
    </source>
</evidence>
<proteinExistence type="predicted"/>
<feature type="transmembrane region" description="Helical" evidence="1">
    <location>
        <begin position="20"/>
        <end position="36"/>
    </location>
</feature>
<keyword evidence="1" id="KW-0472">Membrane</keyword>
<gene>
    <name evidence="2" type="ORF">BKP35_04650</name>
</gene>